<organism evidence="1 2">
    <name type="scientific">Neophaeococcomyces mojaviensis</name>
    <dbReference type="NCBI Taxonomy" id="3383035"/>
    <lineage>
        <taxon>Eukaryota</taxon>
        <taxon>Fungi</taxon>
        <taxon>Dikarya</taxon>
        <taxon>Ascomycota</taxon>
        <taxon>Pezizomycotina</taxon>
        <taxon>Eurotiomycetes</taxon>
        <taxon>Chaetothyriomycetidae</taxon>
        <taxon>Chaetothyriales</taxon>
        <taxon>Chaetothyriales incertae sedis</taxon>
        <taxon>Neophaeococcomyces</taxon>
    </lineage>
</organism>
<gene>
    <name evidence="1" type="ORF">H2198_006584</name>
</gene>
<evidence type="ECO:0000313" key="1">
    <source>
        <dbReference type="EMBL" id="KAJ9654353.1"/>
    </source>
</evidence>
<sequence length="190" mass="22250">MAEAAQANPMPVLSEAGPAEIKKADQLPKLSASDFQVYNRLAVMMDAYHNHFRHTWNMLYRTASTGQRPTGVSIRSFVHSGLQLCQHLTIHHTIEEQHIFPELAERMPGFKDDEILIKQHEEIHEGLEKTQKYLQDCQFGERELRMNELKDIMDSYGKVLWEHLDQEVKLLGAENMRKYWTKEEILSMEW</sequence>
<reference evidence="1" key="1">
    <citation type="submission" date="2022-10" db="EMBL/GenBank/DDBJ databases">
        <title>Culturing micro-colonial fungi from biological soil crusts in the Mojave desert and describing Neophaeococcomyces mojavensis, and introducing the new genera and species Taxawa tesnikishii.</title>
        <authorList>
            <person name="Kurbessoian T."/>
            <person name="Stajich J.E."/>
        </authorList>
    </citation>
    <scope>NUCLEOTIDE SEQUENCE</scope>
    <source>
        <strain evidence="1">JES_112</strain>
    </source>
</reference>
<protein>
    <submittedName>
        <fullName evidence="1">Uncharacterized protein</fullName>
    </submittedName>
</protein>
<dbReference type="EMBL" id="JAPDRQ010000123">
    <property type="protein sequence ID" value="KAJ9654353.1"/>
    <property type="molecule type" value="Genomic_DNA"/>
</dbReference>
<accession>A0ACC3A361</accession>
<comment type="caution">
    <text evidence="1">The sequence shown here is derived from an EMBL/GenBank/DDBJ whole genome shotgun (WGS) entry which is preliminary data.</text>
</comment>
<name>A0ACC3A361_9EURO</name>
<keyword evidence="2" id="KW-1185">Reference proteome</keyword>
<proteinExistence type="predicted"/>
<evidence type="ECO:0000313" key="2">
    <source>
        <dbReference type="Proteomes" id="UP001172386"/>
    </source>
</evidence>
<dbReference type="Proteomes" id="UP001172386">
    <property type="component" value="Unassembled WGS sequence"/>
</dbReference>